<dbReference type="PROSITE" id="PS50054">
    <property type="entry name" value="TYR_PHOSPHATASE_DUAL"/>
    <property type="match status" value="1"/>
</dbReference>
<dbReference type="InterPro" id="IPR050561">
    <property type="entry name" value="PTP"/>
</dbReference>
<organism evidence="3">
    <name type="scientific">Aphanomyces invadans</name>
    <dbReference type="NCBI Taxonomy" id="157072"/>
    <lineage>
        <taxon>Eukaryota</taxon>
        <taxon>Sar</taxon>
        <taxon>Stramenopiles</taxon>
        <taxon>Oomycota</taxon>
        <taxon>Saprolegniomycetes</taxon>
        <taxon>Saprolegniales</taxon>
        <taxon>Verrucalvaceae</taxon>
        <taxon>Aphanomyces</taxon>
    </lineage>
</organism>
<evidence type="ECO:0000313" key="3">
    <source>
        <dbReference type="EMBL" id="ETW06634.1"/>
    </source>
</evidence>
<dbReference type="GeneID" id="20079877"/>
<dbReference type="InterPro" id="IPR003595">
    <property type="entry name" value="Tyr_Pase_cat"/>
</dbReference>
<dbReference type="EMBL" id="KI913955">
    <property type="protein sequence ID" value="ETW06634.1"/>
    <property type="molecule type" value="Genomic_DNA"/>
</dbReference>
<evidence type="ECO:0000259" key="2">
    <source>
        <dbReference type="PROSITE" id="PS50056"/>
    </source>
</evidence>
<dbReference type="AlphaFoldDB" id="A0A024UJZ6"/>
<dbReference type="CDD" id="cd14500">
    <property type="entry name" value="PTP-IVa"/>
    <property type="match status" value="1"/>
</dbReference>
<dbReference type="Pfam" id="PF00102">
    <property type="entry name" value="Y_phosphatase"/>
    <property type="match status" value="1"/>
</dbReference>
<dbReference type="SUPFAM" id="SSF52799">
    <property type="entry name" value="(Phosphotyrosine protein) phosphatases II"/>
    <property type="match status" value="1"/>
</dbReference>
<evidence type="ECO:0000259" key="1">
    <source>
        <dbReference type="PROSITE" id="PS50054"/>
    </source>
</evidence>
<dbReference type="GO" id="GO:0004725">
    <property type="term" value="F:protein tyrosine phosphatase activity"/>
    <property type="evidence" value="ECO:0007669"/>
    <property type="project" value="InterPro"/>
</dbReference>
<feature type="domain" description="Tyrosine-protein phosphatase" evidence="1">
    <location>
        <begin position="7"/>
        <end position="169"/>
    </location>
</feature>
<dbReference type="InterPro" id="IPR029021">
    <property type="entry name" value="Prot-tyrosine_phosphatase-like"/>
</dbReference>
<dbReference type="Gene3D" id="3.90.190.10">
    <property type="entry name" value="Protein tyrosine phosphatase superfamily"/>
    <property type="match status" value="1"/>
</dbReference>
<accession>A0A024UJZ6</accession>
<dbReference type="PRINTS" id="PR00700">
    <property type="entry name" value="PRTYPHPHTASE"/>
</dbReference>
<protein>
    <submittedName>
        <fullName evidence="3">Uncharacterized protein</fullName>
    </submittedName>
</protein>
<feature type="domain" description="Tyrosine specific protein phosphatases" evidence="2">
    <location>
        <begin position="81"/>
        <end position="156"/>
    </location>
</feature>
<dbReference type="InterPro" id="IPR000387">
    <property type="entry name" value="Tyr_Pase_dom"/>
</dbReference>
<dbReference type="OrthoDB" id="5632at2759"/>
<dbReference type="VEuPathDB" id="FungiDB:H310_02827"/>
<dbReference type="InterPro" id="IPR020422">
    <property type="entry name" value="TYR_PHOSPHATASE_DUAL_dom"/>
</dbReference>
<reference evidence="3" key="1">
    <citation type="submission" date="2013-12" db="EMBL/GenBank/DDBJ databases">
        <title>The Genome Sequence of Aphanomyces invadans NJM9701.</title>
        <authorList>
            <consortium name="The Broad Institute Genomics Platform"/>
            <person name="Russ C."/>
            <person name="Tyler B."/>
            <person name="van West P."/>
            <person name="Dieguez-Uribeondo J."/>
            <person name="Young S.K."/>
            <person name="Zeng Q."/>
            <person name="Gargeya S."/>
            <person name="Fitzgerald M."/>
            <person name="Abouelleil A."/>
            <person name="Alvarado L."/>
            <person name="Chapman S.B."/>
            <person name="Gainer-Dewar J."/>
            <person name="Goldberg J."/>
            <person name="Griggs A."/>
            <person name="Gujja S."/>
            <person name="Hansen M."/>
            <person name="Howarth C."/>
            <person name="Imamovic A."/>
            <person name="Ireland A."/>
            <person name="Larimer J."/>
            <person name="McCowan C."/>
            <person name="Murphy C."/>
            <person name="Pearson M."/>
            <person name="Poon T.W."/>
            <person name="Priest M."/>
            <person name="Roberts A."/>
            <person name="Saif S."/>
            <person name="Shea T."/>
            <person name="Sykes S."/>
            <person name="Wortman J."/>
            <person name="Nusbaum C."/>
            <person name="Birren B."/>
        </authorList>
    </citation>
    <scope>NUCLEOTIDE SEQUENCE [LARGE SCALE GENOMIC DNA]</scope>
    <source>
        <strain evidence="3">NJM9701</strain>
    </source>
</reference>
<proteinExistence type="predicted"/>
<dbReference type="FunFam" id="3.90.190.10:FF:000078">
    <property type="entry name" value="Protein tyrosine phosphatase, putative"/>
    <property type="match status" value="1"/>
</dbReference>
<dbReference type="eggNOG" id="KOG2836">
    <property type="taxonomic scope" value="Eukaryota"/>
</dbReference>
<gene>
    <name evidence="3" type="ORF">H310_02827</name>
</gene>
<name>A0A024UJZ6_9STRA</name>
<dbReference type="PANTHER" id="PTHR23339">
    <property type="entry name" value="TYROSINE SPECIFIC PROTEIN PHOSPHATASE AND DUAL SPECIFICITY PROTEIN PHOSPHATASE"/>
    <property type="match status" value="1"/>
</dbReference>
<dbReference type="RefSeq" id="XP_008864709.1">
    <property type="nucleotide sequence ID" value="XM_008866487.1"/>
</dbReference>
<dbReference type="STRING" id="157072.A0A024UJZ6"/>
<dbReference type="SMART" id="SM00404">
    <property type="entry name" value="PTPc_motif"/>
    <property type="match status" value="1"/>
</dbReference>
<sequence>MIAPTNKPSHVQHEHLSFLILDAPNDTNLPLYIKEFKKYQVTDIVRACEPTYSRSTVETAGFKLHEMEFPDGEPPSGEIINQWLDLVETTFKDNAKQNAGNNTNDKTIAVHCVAGLGRAPVLVAIALIENGLDVINAVEHIRQSRRGAINLRQLKYLEKYQPIRKDKGKCSIM</sequence>
<dbReference type="PROSITE" id="PS50056">
    <property type="entry name" value="TYR_PHOSPHATASE_2"/>
    <property type="match status" value="1"/>
</dbReference>
<dbReference type="InterPro" id="IPR000242">
    <property type="entry name" value="PTP_cat"/>
</dbReference>